<dbReference type="AlphaFoldDB" id="A0AAV4MQ84"/>
<comment type="caution">
    <text evidence="1">The sequence shown here is derived from an EMBL/GenBank/DDBJ whole genome shotgun (WGS) entry which is preliminary data.</text>
</comment>
<keyword evidence="2" id="KW-1185">Reference proteome</keyword>
<accession>A0AAV4MQ84</accession>
<dbReference type="Proteomes" id="UP001054945">
    <property type="component" value="Unassembled WGS sequence"/>
</dbReference>
<sequence length="89" mass="10022">MESKGMRRKRRERLAITRRICHQASPRPNPLKRAPCRLAERPDYLILAIRLAAGTCSRLYCPKALLTNGITRDASFMSSRPAGKKKGGE</sequence>
<name>A0AAV4MQ84_CAEEX</name>
<evidence type="ECO:0000313" key="1">
    <source>
        <dbReference type="EMBL" id="GIX74055.1"/>
    </source>
</evidence>
<organism evidence="1 2">
    <name type="scientific">Caerostris extrusa</name>
    <name type="common">Bark spider</name>
    <name type="synonym">Caerostris bankana</name>
    <dbReference type="NCBI Taxonomy" id="172846"/>
    <lineage>
        <taxon>Eukaryota</taxon>
        <taxon>Metazoa</taxon>
        <taxon>Ecdysozoa</taxon>
        <taxon>Arthropoda</taxon>
        <taxon>Chelicerata</taxon>
        <taxon>Arachnida</taxon>
        <taxon>Araneae</taxon>
        <taxon>Araneomorphae</taxon>
        <taxon>Entelegynae</taxon>
        <taxon>Araneoidea</taxon>
        <taxon>Araneidae</taxon>
        <taxon>Caerostris</taxon>
    </lineage>
</organism>
<proteinExistence type="predicted"/>
<gene>
    <name evidence="1" type="ORF">CEXT_247721</name>
</gene>
<protein>
    <submittedName>
        <fullName evidence="1">Uncharacterized protein</fullName>
    </submittedName>
</protein>
<evidence type="ECO:0000313" key="2">
    <source>
        <dbReference type="Proteomes" id="UP001054945"/>
    </source>
</evidence>
<dbReference type="EMBL" id="BPLR01020022">
    <property type="protein sequence ID" value="GIX74055.1"/>
    <property type="molecule type" value="Genomic_DNA"/>
</dbReference>
<reference evidence="1 2" key="1">
    <citation type="submission" date="2021-06" db="EMBL/GenBank/DDBJ databases">
        <title>Caerostris extrusa draft genome.</title>
        <authorList>
            <person name="Kono N."/>
            <person name="Arakawa K."/>
        </authorList>
    </citation>
    <scope>NUCLEOTIDE SEQUENCE [LARGE SCALE GENOMIC DNA]</scope>
</reference>